<dbReference type="SUPFAM" id="SSF46458">
    <property type="entry name" value="Globin-like"/>
    <property type="match status" value="1"/>
</dbReference>
<evidence type="ECO:0000256" key="20">
    <source>
        <dbReference type="ARBA" id="ARBA00033322"/>
    </source>
</evidence>
<comment type="subcellular location">
    <subcellularLocation>
        <location evidence="1">Plastid</location>
        <location evidence="1">Chloroplast thylakoid membrane</location>
        <topology evidence="1">Peripheral membrane protein</topology>
        <orientation evidence="1">Stromal side</orientation>
    </subcellularLocation>
</comment>
<keyword evidence="12" id="KW-0157">Chromophore</keyword>
<dbReference type="AlphaFoldDB" id="A0A4D6WMD9"/>
<evidence type="ECO:0000256" key="14">
    <source>
        <dbReference type="ARBA" id="ARBA00023136"/>
    </source>
</evidence>
<dbReference type="PROSITE" id="PS51445">
    <property type="entry name" value="PBS_LINKER"/>
    <property type="match status" value="3"/>
</dbReference>
<gene>
    <name evidence="23" type="primary">apcE</name>
</gene>
<keyword evidence="11" id="KW-0249">Electron transport</keyword>
<evidence type="ECO:0000256" key="13">
    <source>
        <dbReference type="ARBA" id="ARBA00023078"/>
    </source>
</evidence>
<keyword evidence="6" id="KW-0602">Photosynthesis</keyword>
<feature type="domain" description="PBS-linker" evidence="22">
    <location>
        <begin position="241"/>
        <end position="421"/>
    </location>
</feature>
<comment type="similarity">
    <text evidence="2">Belongs to the phycobiliprotein family.</text>
</comment>
<accession>A0A4D6WMD9</accession>
<comment type="similarity">
    <text evidence="21">Belongs to the phycobilisome linker protein family.</text>
</comment>
<keyword evidence="13" id="KW-0793">Thylakoid</keyword>
<evidence type="ECO:0000256" key="9">
    <source>
        <dbReference type="ARBA" id="ARBA00022737"/>
    </source>
</evidence>
<dbReference type="EMBL" id="MK814615">
    <property type="protein sequence ID" value="QCI04713.1"/>
    <property type="molecule type" value="Genomic_DNA"/>
</dbReference>
<reference evidence="23" key="2">
    <citation type="submission" date="2019-04" db="EMBL/GenBank/DDBJ databases">
        <authorList>
            <person name="Pasella M."/>
        </authorList>
    </citation>
    <scope>NUCLEOTIDE SEQUENCE</scope>
    <source>
        <strain evidence="23">PD2926</strain>
    </source>
</reference>
<dbReference type="GO" id="GO:0016829">
    <property type="term" value="F:lyase activity"/>
    <property type="evidence" value="ECO:0007669"/>
    <property type="project" value="UniProtKB-KW"/>
</dbReference>
<evidence type="ECO:0000256" key="7">
    <source>
        <dbReference type="ARBA" id="ARBA00022549"/>
    </source>
</evidence>
<dbReference type="InterPro" id="IPR012128">
    <property type="entry name" value="Phycobilisome_asu/bsu"/>
</dbReference>
<dbReference type="InterPro" id="IPR038255">
    <property type="entry name" value="PBS_linker_sf"/>
</dbReference>
<evidence type="ECO:0000256" key="6">
    <source>
        <dbReference type="ARBA" id="ARBA00022531"/>
    </source>
</evidence>
<dbReference type="PANTHER" id="PTHR34011:SF6">
    <property type="entry name" value="PHYCOBILIPROTEIN APCE"/>
    <property type="match status" value="1"/>
</dbReference>
<feature type="domain" description="PBS-linker" evidence="22">
    <location>
        <begin position="700"/>
        <end position="877"/>
    </location>
</feature>
<comment type="function">
    <text evidence="17">This protein is postulated to act both as terminal energy acceptor and as a linker polypeptide that stabilizes the phycobilisome architecture. May have intrinsic bilin lyase activity.</text>
</comment>
<keyword evidence="10 21" id="KW-0605">Phycobilisome</keyword>
<evidence type="ECO:0000256" key="18">
    <source>
        <dbReference type="ARBA" id="ARBA00029643"/>
    </source>
</evidence>
<evidence type="ECO:0000256" key="19">
    <source>
        <dbReference type="ARBA" id="ARBA00031629"/>
    </source>
</evidence>
<dbReference type="GO" id="GO:0030089">
    <property type="term" value="C:phycobilisome"/>
    <property type="evidence" value="ECO:0007669"/>
    <property type="project" value="UniProtKB-UniRule"/>
</dbReference>
<evidence type="ECO:0000259" key="22">
    <source>
        <dbReference type="PROSITE" id="PS51445"/>
    </source>
</evidence>
<evidence type="ECO:0000256" key="1">
    <source>
        <dbReference type="ARBA" id="ARBA00004185"/>
    </source>
</evidence>
<dbReference type="PANTHER" id="PTHR34011">
    <property type="entry name" value="PHYCOBILISOME 32.1 KDA LINKER POLYPEPTIDE, PHYCOCYANIN-ASSOCIATED, ROD 2-RELATED"/>
    <property type="match status" value="1"/>
</dbReference>
<sequence>MIVKASGGSPLVQPKLYRTASMSTIIQAEQQDRFLQLSELNDLVTFLNSGNKRLEIASILAQNSNILVSKAADKIFVGGSPISYLEKNQASFLDTDIADSDMNIQNVSIRNLNSILSDLFNAGDALPPGFKPINVVRYGSVRMNKSLRDLDWFLRYLTYAIVAGDANILSVNIRGLRELIDNACSSAAASVALREMRKFAVILFQDDVDAQILVQQYFNIVIAEFDASRLSDKLRKRMNDDAQGLRLPQIYSMAGTLKPKFIMKSSLSIDEKNIVIKACYRQIFERDIAKAYNLNFSDLESQVKTGQLSLKEFVRALSKSSIYRKQFYESFVNSRVVELAFKHLLGRGLSSLEEFQQYFAILSSRGLDGLVDSLLNSQEYSDYFGEETVPYLRELGEEAQESRNWGAQISLFNYSSVFRKIPQFITLFSDYKNNLPDQHPYGLGNDHLGIQFGAIFPNNSVNLRTKSSLFGKDTRRILPRSGPGIYSQMSNPKFRSKVAGSLGPKVFVANIIELSNNSSKIEANTMDKIVQAIYLRVFGRAIYDEELSKVIKFEDQFRNKVISVRNFVRLLVKSSVFRSIYWEPLYICKAIEYIHNRLIGRPTYGRQEINQYFDIVYKQGYYQMIDQMLDSREYIESFGDNIVPYERYITASTVLSRQLYNQDKVIQRTSNKNPSYLSKNKLNATNFILLSMIDDKRSAINTKQRIDQGVSSWRDQIKIFEVNNWMSRMDMYQIFRAIYRQIFERDLNTFTVGDEFYNLEKTFMAGDITVQDVVERLGCSVLYRKEFYHPYPNTKVIELGTKHFLGRAPNNQAEIRYYNQILASQGQSSFIMALVNSSEYKTIFGTNIVPYHRFPTLPAANFSNTQKLYNTFLKQDTSIVVPSFQAISGNQ</sequence>
<keyword evidence="16" id="KW-0089">Bile pigment</keyword>
<evidence type="ECO:0000256" key="11">
    <source>
        <dbReference type="ARBA" id="ARBA00022982"/>
    </source>
</evidence>
<evidence type="ECO:0000256" key="3">
    <source>
        <dbReference type="ARBA" id="ARBA00018674"/>
    </source>
</evidence>
<dbReference type="InterPro" id="IPR009050">
    <property type="entry name" value="Globin-like_sf"/>
</dbReference>
<evidence type="ECO:0000256" key="4">
    <source>
        <dbReference type="ARBA" id="ARBA00022448"/>
    </source>
</evidence>
<keyword evidence="4" id="KW-0813">Transport</keyword>
<dbReference type="GO" id="GO:0009535">
    <property type="term" value="C:chloroplast thylakoid membrane"/>
    <property type="evidence" value="ECO:0007669"/>
    <property type="project" value="UniProtKB-SubCell"/>
</dbReference>
<dbReference type="InterPro" id="IPR038719">
    <property type="entry name" value="Phycobilisome_asu/bsu_sf"/>
</dbReference>
<dbReference type="GO" id="GO:0015979">
    <property type="term" value="P:photosynthesis"/>
    <property type="evidence" value="ECO:0007669"/>
    <property type="project" value="UniProtKB-KW"/>
</dbReference>
<evidence type="ECO:0000256" key="12">
    <source>
        <dbReference type="ARBA" id="ARBA00022991"/>
    </source>
</evidence>
<evidence type="ECO:0000256" key="16">
    <source>
        <dbReference type="ARBA" id="ARBA00023307"/>
    </source>
</evidence>
<keyword evidence="7" id="KW-0042">Antenna complex</keyword>
<dbReference type="Pfam" id="PF00502">
    <property type="entry name" value="Phycobilisome"/>
    <property type="match status" value="2"/>
</dbReference>
<organism evidence="23">
    <name type="scientific">Bornetia secundiflora</name>
    <dbReference type="NCBI Taxonomy" id="2575637"/>
    <lineage>
        <taxon>Eukaryota</taxon>
        <taxon>Rhodophyta</taxon>
        <taxon>Florideophyceae</taxon>
        <taxon>Rhodymeniophycidae</taxon>
        <taxon>Ceramiales</taxon>
        <taxon>Wrangeliaceae</taxon>
        <taxon>Bornetia</taxon>
    </lineage>
</organism>
<name>A0A4D6WMD9_9FLOR</name>
<evidence type="ECO:0000256" key="5">
    <source>
        <dbReference type="ARBA" id="ARBA00022528"/>
    </source>
</evidence>
<feature type="domain" description="PBS-linker" evidence="22">
    <location>
        <begin position="492"/>
        <end position="674"/>
    </location>
</feature>
<evidence type="ECO:0000256" key="17">
    <source>
        <dbReference type="ARBA" id="ARBA00025203"/>
    </source>
</evidence>
<keyword evidence="9" id="KW-0677">Repeat</keyword>
<evidence type="ECO:0000256" key="2">
    <source>
        <dbReference type="ARBA" id="ARBA00008182"/>
    </source>
</evidence>
<dbReference type="InterPro" id="IPR001297">
    <property type="entry name" value="PBS_linker_dom"/>
</dbReference>
<keyword evidence="5" id="KW-0150">Chloroplast</keyword>
<dbReference type="Pfam" id="PF00427">
    <property type="entry name" value="PBS_linker_poly"/>
    <property type="match status" value="3"/>
</dbReference>
<dbReference type="Gene3D" id="1.10.3130.20">
    <property type="entry name" value="Phycobilisome linker domain"/>
    <property type="match status" value="3"/>
</dbReference>
<keyword evidence="14" id="KW-0472">Membrane</keyword>
<protein>
    <recommendedName>
        <fullName evidence="3">Phycobiliprotein ApcE</fullName>
    </recommendedName>
    <alternativeName>
        <fullName evidence="20">Anchor polypeptide</fullName>
    </alternativeName>
    <alternativeName>
        <fullName evidence="19">PBS-anchor protein</fullName>
    </alternativeName>
    <alternativeName>
        <fullName evidence="18">Phycobilisome linker polypeptide</fullName>
    </alternativeName>
</protein>
<evidence type="ECO:0000313" key="23">
    <source>
        <dbReference type="EMBL" id="QCI04713.1"/>
    </source>
</evidence>
<dbReference type="Gene3D" id="1.10.490.20">
    <property type="entry name" value="Phycocyanins"/>
    <property type="match status" value="1"/>
</dbReference>
<evidence type="ECO:0000256" key="10">
    <source>
        <dbReference type="ARBA" id="ARBA00022738"/>
    </source>
</evidence>
<reference evidence="23" key="1">
    <citation type="journal article" date="2019" name="Mol. Phylogenet. Evol.">
        <title>Morphological evolution and classification of the red algal order Ceramiales inferred using plastid phylogenomics.</title>
        <authorList>
            <person name="Diaz-Tapia P."/>
            <person name="Pasella M.M."/>
            <person name="Verbruggen H."/>
            <person name="Maggs C.A."/>
        </authorList>
    </citation>
    <scope>NUCLEOTIDE SEQUENCE</scope>
    <source>
        <strain evidence="23">PD2926</strain>
    </source>
</reference>
<keyword evidence="15" id="KW-0456">Lyase</keyword>
<proteinExistence type="inferred from homology"/>
<evidence type="ECO:0000256" key="21">
    <source>
        <dbReference type="PROSITE-ProRule" id="PRU00775"/>
    </source>
</evidence>
<keyword evidence="8 23" id="KW-0934">Plastid</keyword>
<geneLocation type="plastid" evidence="23"/>
<evidence type="ECO:0000256" key="8">
    <source>
        <dbReference type="ARBA" id="ARBA00022640"/>
    </source>
</evidence>
<evidence type="ECO:0000256" key="15">
    <source>
        <dbReference type="ARBA" id="ARBA00023239"/>
    </source>
</evidence>